<feature type="domain" description="DUF6161" evidence="2">
    <location>
        <begin position="198"/>
        <end position="392"/>
    </location>
</feature>
<evidence type="ECO:0000313" key="3">
    <source>
        <dbReference type="EMBL" id="MBC3873506.1"/>
    </source>
</evidence>
<keyword evidence="1" id="KW-0472">Membrane</keyword>
<comment type="caution">
    <text evidence="3">The sequence shown here is derived from an EMBL/GenBank/DDBJ whole genome shotgun (WGS) entry which is preliminary data.</text>
</comment>
<evidence type="ECO:0000256" key="1">
    <source>
        <dbReference type="SAM" id="Phobius"/>
    </source>
</evidence>
<proteinExistence type="predicted"/>
<evidence type="ECO:0000313" key="4">
    <source>
        <dbReference type="Proteomes" id="UP000624279"/>
    </source>
</evidence>
<feature type="transmembrane region" description="Helical" evidence="1">
    <location>
        <begin position="274"/>
        <end position="295"/>
    </location>
</feature>
<dbReference type="EMBL" id="JACOGA010000006">
    <property type="protein sequence ID" value="MBC3873506.1"/>
    <property type="molecule type" value="Genomic_DNA"/>
</dbReference>
<sequence length="408" mass="46178">MAETSATKVPLFSIDLGFKGGIFSPSDITEIINWIAEELSFWSWINPLNSNYQDQAIRQAIGRLNESADYIRRASANLTSNPNESTRLILEAERSLKEAFITHGLPHSSSTLGKRIADYRKENDQVSALYFASVFIPPSIGNHFQPQDLNAWRGLVEGLVDKYSMGSNGQKAEQIAAIQSFEQLKSRVDVLLNEKTGQLNTLQQEYDAITGDINWQRTEQLTKFDETQTQRNSDFEKLLLEHKSEMENLRKIFKEEIALRAPAEYWTKKHSSHLWQSVGLGIVSFLSMLGFVFFAKNYVHDLLGEVKSGTLPESWKVATLVLIGLFSVWAVRILVRMFLSQLHLATDASERVVMVQTYLSLLEGDQLISKEDRHLILQALFRPASDGIVKDEGLPPSVFEFMTRTSKA</sequence>
<reference evidence="3 4" key="1">
    <citation type="submission" date="2020-08" db="EMBL/GenBank/DDBJ databases">
        <title>Novel species isolated from subtropical streams in China.</title>
        <authorList>
            <person name="Lu H."/>
        </authorList>
    </citation>
    <scope>NUCLEOTIDE SEQUENCE [LARGE SCALE GENOMIC DNA]</scope>
    <source>
        <strain evidence="3 4">LX15W</strain>
    </source>
</reference>
<keyword evidence="1" id="KW-0812">Transmembrane</keyword>
<organism evidence="3 4">
    <name type="scientific">Undibacterium flavidum</name>
    <dbReference type="NCBI Taxonomy" id="2762297"/>
    <lineage>
        <taxon>Bacteria</taxon>
        <taxon>Pseudomonadati</taxon>
        <taxon>Pseudomonadota</taxon>
        <taxon>Betaproteobacteria</taxon>
        <taxon>Burkholderiales</taxon>
        <taxon>Oxalobacteraceae</taxon>
        <taxon>Undibacterium</taxon>
    </lineage>
</organism>
<name>A0ABR6YA49_9BURK</name>
<dbReference type="InterPro" id="IPR046159">
    <property type="entry name" value="DUF6161"/>
</dbReference>
<protein>
    <recommendedName>
        <fullName evidence="2">DUF6161 domain-containing protein</fullName>
    </recommendedName>
</protein>
<keyword evidence="1" id="KW-1133">Transmembrane helix</keyword>
<evidence type="ECO:0000259" key="2">
    <source>
        <dbReference type="Pfam" id="PF19658"/>
    </source>
</evidence>
<dbReference type="Pfam" id="PF19658">
    <property type="entry name" value="DUF6161"/>
    <property type="match status" value="1"/>
</dbReference>
<keyword evidence="4" id="KW-1185">Reference proteome</keyword>
<feature type="transmembrane region" description="Helical" evidence="1">
    <location>
        <begin position="315"/>
        <end position="335"/>
    </location>
</feature>
<gene>
    <name evidence="3" type="ORF">H8K55_07905</name>
</gene>
<dbReference type="Proteomes" id="UP000624279">
    <property type="component" value="Unassembled WGS sequence"/>
</dbReference>
<dbReference type="RefSeq" id="WP_186941540.1">
    <property type="nucleotide sequence ID" value="NZ_JACOGA010000006.1"/>
</dbReference>
<accession>A0ABR6YA49</accession>